<keyword evidence="4" id="KW-0133">Cell shape</keyword>
<evidence type="ECO:0000256" key="11">
    <source>
        <dbReference type="SAM" id="SignalP"/>
    </source>
</evidence>
<dbReference type="OrthoDB" id="5291989at2"/>
<evidence type="ECO:0000256" key="7">
    <source>
        <dbReference type="PIRSR" id="PIRSR618044-1"/>
    </source>
</evidence>
<accession>A0A3M9XTF6</accession>
<feature type="signal peptide" evidence="11">
    <location>
        <begin position="1"/>
        <end position="27"/>
    </location>
</feature>
<evidence type="ECO:0000259" key="12">
    <source>
        <dbReference type="Pfam" id="PF00768"/>
    </source>
</evidence>
<comment type="similarity">
    <text evidence="1 9">Belongs to the peptidase S11 family.</text>
</comment>
<dbReference type="InterPro" id="IPR001967">
    <property type="entry name" value="Peptidase_S11_N"/>
</dbReference>
<dbReference type="AlphaFoldDB" id="A0A3M9XTF6"/>
<keyword evidence="5" id="KW-0573">Peptidoglycan synthesis</keyword>
<sequence>MIFSKSTMVAATSVLLIVFGAAAPARATPSIVVDVASGAVLSHDQATASWYPASVTKLMTAYVALEAVRQGRISLETPVMMSPRACSMAPSKMGFRPGSEVTLHNALVMLMVKSANDIAVAIAEGVSGSVEAFADEMNRHSAALGMTQSIWVNPNGLPDARQVTSARDLAILGRALYLQFPEHANLFNIGAMQLGKQIIPTHNHLLGRYAGADGMKTGFTCSAGFNLVASATRGGRRLIAVVLGAPNPILRTAKTAALLDRGFQSGAAVASLASMPSSGPTAAPDLRESVCHHRGPAAAEFMAEIEDASVPVGSGVPLLDTLGGAPQQQMNAKEIAHLPRPRFEPVSVYVGRAPGYAGPVARARAPGAPVGEQPDLAAYASQPEAGDASASPISKPAPDAISLRRAKHAKAAKAARAAKAAKAAKAETAKVDDVVADEPAPKPKAARSATKPKVAAPHAAAQKPAASKAHSTAEQGKS</sequence>
<evidence type="ECO:0000256" key="2">
    <source>
        <dbReference type="ARBA" id="ARBA00022729"/>
    </source>
</evidence>
<evidence type="ECO:0000256" key="4">
    <source>
        <dbReference type="ARBA" id="ARBA00022960"/>
    </source>
</evidence>
<feature type="active site" evidence="7">
    <location>
        <position position="114"/>
    </location>
</feature>
<evidence type="ECO:0000256" key="5">
    <source>
        <dbReference type="ARBA" id="ARBA00022984"/>
    </source>
</evidence>
<feature type="domain" description="Peptidase S11 D-alanyl-D-alanine carboxypeptidase A N-terminal" evidence="12">
    <location>
        <begin position="26"/>
        <end position="246"/>
    </location>
</feature>
<reference evidence="13 14" key="1">
    <citation type="submission" date="2018-08" db="EMBL/GenBank/DDBJ databases">
        <title>Genome sequence of Methylocystis hirsuta CSC1, a methanotroph able to accumulate PHAs.</title>
        <authorList>
            <person name="Bordel S."/>
            <person name="Rodriguez E."/>
            <person name="Gancedo J."/>
            <person name="Munoz R."/>
        </authorList>
    </citation>
    <scope>NUCLEOTIDE SEQUENCE [LARGE SCALE GENOMIC DNA]</scope>
    <source>
        <strain evidence="13 14">CSC1</strain>
    </source>
</reference>
<protein>
    <submittedName>
        <fullName evidence="13">D-alanyl-D-alanine carboxypeptidase</fullName>
    </submittedName>
</protein>
<feature type="compositionally biased region" description="Basic and acidic residues" evidence="10">
    <location>
        <begin position="424"/>
        <end position="433"/>
    </location>
</feature>
<organism evidence="13 14">
    <name type="scientific">Methylocystis hirsuta</name>
    <dbReference type="NCBI Taxonomy" id="369798"/>
    <lineage>
        <taxon>Bacteria</taxon>
        <taxon>Pseudomonadati</taxon>
        <taxon>Pseudomonadota</taxon>
        <taxon>Alphaproteobacteria</taxon>
        <taxon>Hyphomicrobiales</taxon>
        <taxon>Methylocystaceae</taxon>
        <taxon>Methylocystis</taxon>
    </lineage>
</organism>
<dbReference type="SUPFAM" id="SSF56601">
    <property type="entry name" value="beta-lactamase/transpeptidase-like"/>
    <property type="match status" value="1"/>
</dbReference>
<dbReference type="GO" id="GO:0009252">
    <property type="term" value="P:peptidoglycan biosynthetic process"/>
    <property type="evidence" value="ECO:0007669"/>
    <property type="project" value="UniProtKB-KW"/>
</dbReference>
<evidence type="ECO:0000256" key="1">
    <source>
        <dbReference type="ARBA" id="ARBA00007164"/>
    </source>
</evidence>
<dbReference type="GO" id="GO:0008360">
    <property type="term" value="P:regulation of cell shape"/>
    <property type="evidence" value="ECO:0007669"/>
    <property type="project" value="UniProtKB-KW"/>
</dbReference>
<dbReference type="InterPro" id="IPR012338">
    <property type="entry name" value="Beta-lactam/transpept-like"/>
</dbReference>
<dbReference type="EMBL" id="QWDD01000001">
    <property type="protein sequence ID" value="RNJ51145.1"/>
    <property type="molecule type" value="Genomic_DNA"/>
</dbReference>
<keyword evidence="14" id="KW-1185">Reference proteome</keyword>
<evidence type="ECO:0000256" key="6">
    <source>
        <dbReference type="ARBA" id="ARBA00023316"/>
    </source>
</evidence>
<evidence type="ECO:0000256" key="10">
    <source>
        <dbReference type="SAM" id="MobiDB-lite"/>
    </source>
</evidence>
<dbReference type="PRINTS" id="PR00725">
    <property type="entry name" value="DADACBPTASE1"/>
</dbReference>
<feature type="active site" description="Proton acceptor" evidence="7">
    <location>
        <position position="57"/>
    </location>
</feature>
<feature type="binding site" evidence="8">
    <location>
        <position position="216"/>
    </location>
    <ligand>
        <name>substrate</name>
    </ligand>
</feature>
<evidence type="ECO:0000256" key="3">
    <source>
        <dbReference type="ARBA" id="ARBA00022801"/>
    </source>
</evidence>
<dbReference type="Proteomes" id="UP000268623">
    <property type="component" value="Unassembled WGS sequence"/>
</dbReference>
<evidence type="ECO:0000313" key="14">
    <source>
        <dbReference type="Proteomes" id="UP000268623"/>
    </source>
</evidence>
<evidence type="ECO:0000256" key="9">
    <source>
        <dbReference type="RuleBase" id="RU004016"/>
    </source>
</evidence>
<dbReference type="GO" id="GO:0071555">
    <property type="term" value="P:cell wall organization"/>
    <property type="evidence" value="ECO:0007669"/>
    <property type="project" value="UniProtKB-KW"/>
</dbReference>
<keyword evidence="13" id="KW-0645">Protease</keyword>
<keyword evidence="2 11" id="KW-0732">Signal</keyword>
<dbReference type="PANTHER" id="PTHR21581:SF6">
    <property type="entry name" value="TRAFFICKING PROTEIN PARTICLE COMPLEX SUBUNIT 12"/>
    <property type="match status" value="1"/>
</dbReference>
<gene>
    <name evidence="13" type="ORF">D1O30_17620</name>
</gene>
<feature type="active site" description="Acyl-ester intermediate" evidence="7">
    <location>
        <position position="54"/>
    </location>
</feature>
<keyword evidence="13" id="KW-0121">Carboxypeptidase</keyword>
<name>A0A3M9XTF6_9HYPH</name>
<keyword evidence="6" id="KW-0961">Cell wall biogenesis/degradation</keyword>
<dbReference type="InterPro" id="IPR018044">
    <property type="entry name" value="Peptidase_S11"/>
</dbReference>
<feature type="chain" id="PRO_5017996387" evidence="11">
    <location>
        <begin position="28"/>
        <end position="478"/>
    </location>
</feature>
<dbReference type="RefSeq" id="WP_123177023.1">
    <property type="nucleotide sequence ID" value="NZ_QWDD01000001.1"/>
</dbReference>
<proteinExistence type="inferred from homology"/>
<feature type="compositionally biased region" description="Low complexity" evidence="10">
    <location>
        <begin position="449"/>
        <end position="469"/>
    </location>
</feature>
<dbReference type="GO" id="GO:0009002">
    <property type="term" value="F:serine-type D-Ala-D-Ala carboxypeptidase activity"/>
    <property type="evidence" value="ECO:0007669"/>
    <property type="project" value="InterPro"/>
</dbReference>
<dbReference type="Gene3D" id="3.40.710.10">
    <property type="entry name" value="DD-peptidase/beta-lactamase superfamily"/>
    <property type="match status" value="1"/>
</dbReference>
<dbReference type="PANTHER" id="PTHR21581">
    <property type="entry name" value="D-ALANYL-D-ALANINE CARBOXYPEPTIDASE"/>
    <property type="match status" value="1"/>
</dbReference>
<dbReference type="GO" id="GO:0006508">
    <property type="term" value="P:proteolysis"/>
    <property type="evidence" value="ECO:0007669"/>
    <property type="project" value="InterPro"/>
</dbReference>
<evidence type="ECO:0000256" key="8">
    <source>
        <dbReference type="PIRSR" id="PIRSR618044-2"/>
    </source>
</evidence>
<feature type="region of interest" description="Disordered" evidence="10">
    <location>
        <begin position="421"/>
        <end position="478"/>
    </location>
</feature>
<evidence type="ECO:0000313" key="13">
    <source>
        <dbReference type="EMBL" id="RNJ51145.1"/>
    </source>
</evidence>
<comment type="caution">
    <text evidence="13">The sequence shown here is derived from an EMBL/GenBank/DDBJ whole genome shotgun (WGS) entry which is preliminary data.</text>
</comment>
<keyword evidence="3" id="KW-0378">Hydrolase</keyword>
<dbReference type="Pfam" id="PF00768">
    <property type="entry name" value="Peptidase_S11"/>
    <property type="match status" value="1"/>
</dbReference>